<keyword evidence="10" id="KW-1185">Reference proteome</keyword>
<dbReference type="PANTHER" id="PTHR17204:SF5">
    <property type="entry name" value="PRE-MRNA-PROCESSING FACTOR 39"/>
    <property type="match status" value="1"/>
</dbReference>
<evidence type="ECO:0000256" key="7">
    <source>
        <dbReference type="SAM" id="MobiDB-lite"/>
    </source>
</evidence>
<dbReference type="KEGG" id="ppp:112276445"/>
<keyword evidence="3" id="KW-0677">Repeat</keyword>
<comment type="subcellular location">
    <subcellularLocation>
        <location evidence="1">Nucleus</location>
    </subcellularLocation>
</comment>
<comment type="similarity">
    <text evidence="6">Belongs to the PRP39 family.</text>
</comment>
<keyword evidence="4" id="KW-0508">mRNA splicing</keyword>
<organism evidence="8">
    <name type="scientific">Physcomitrium patens</name>
    <name type="common">Spreading-leaved earth moss</name>
    <name type="synonym">Physcomitrella patens</name>
    <dbReference type="NCBI Taxonomy" id="3218"/>
    <lineage>
        <taxon>Eukaryota</taxon>
        <taxon>Viridiplantae</taxon>
        <taxon>Streptophyta</taxon>
        <taxon>Embryophyta</taxon>
        <taxon>Bryophyta</taxon>
        <taxon>Bryophytina</taxon>
        <taxon>Bryopsida</taxon>
        <taxon>Funariidae</taxon>
        <taxon>Funariales</taxon>
        <taxon>Funariaceae</taxon>
        <taxon>Physcomitrium</taxon>
    </lineage>
</organism>
<dbReference type="InterPro" id="IPR059164">
    <property type="entry name" value="HAT_PRP39_C"/>
</dbReference>
<reference evidence="8 10" key="2">
    <citation type="journal article" date="2018" name="Plant J.">
        <title>The Physcomitrella patens chromosome-scale assembly reveals moss genome structure and evolution.</title>
        <authorList>
            <person name="Lang D."/>
            <person name="Ullrich K.K."/>
            <person name="Murat F."/>
            <person name="Fuchs J."/>
            <person name="Jenkins J."/>
            <person name="Haas F.B."/>
            <person name="Piednoel M."/>
            <person name="Gundlach H."/>
            <person name="Van Bel M."/>
            <person name="Meyberg R."/>
            <person name="Vives C."/>
            <person name="Morata J."/>
            <person name="Symeonidi A."/>
            <person name="Hiss M."/>
            <person name="Muchero W."/>
            <person name="Kamisugi Y."/>
            <person name="Saleh O."/>
            <person name="Blanc G."/>
            <person name="Decker E.L."/>
            <person name="van Gessel N."/>
            <person name="Grimwood J."/>
            <person name="Hayes R.D."/>
            <person name="Graham S.W."/>
            <person name="Gunter L.E."/>
            <person name="McDaniel S.F."/>
            <person name="Hoernstein S.N.W."/>
            <person name="Larsson A."/>
            <person name="Li F.W."/>
            <person name="Perroud P.F."/>
            <person name="Phillips J."/>
            <person name="Ranjan P."/>
            <person name="Rokshar D.S."/>
            <person name="Rothfels C.J."/>
            <person name="Schneider L."/>
            <person name="Shu S."/>
            <person name="Stevenson D.W."/>
            <person name="Thummler F."/>
            <person name="Tillich M."/>
            <person name="Villarreal Aguilar J.C."/>
            <person name="Widiez T."/>
            <person name="Wong G.K."/>
            <person name="Wymore A."/>
            <person name="Zhang Y."/>
            <person name="Zimmer A.D."/>
            <person name="Quatrano R.S."/>
            <person name="Mayer K.F.X."/>
            <person name="Goodstein D."/>
            <person name="Casacuberta J.M."/>
            <person name="Vandepoele K."/>
            <person name="Reski R."/>
            <person name="Cuming A.C."/>
            <person name="Tuskan G.A."/>
            <person name="Maumus F."/>
            <person name="Salse J."/>
            <person name="Schmutz J."/>
            <person name="Rensing S.A."/>
        </authorList>
    </citation>
    <scope>NUCLEOTIDE SEQUENCE [LARGE SCALE GENOMIC DNA]</scope>
    <source>
        <strain evidence="9 10">cv. Gransden 2004</strain>
    </source>
</reference>
<name>A0A2K1L9B4_PHYPA</name>
<dbReference type="Pfam" id="PF23241">
    <property type="entry name" value="HAT_PRP39_C"/>
    <property type="match status" value="1"/>
</dbReference>
<feature type="region of interest" description="Disordered" evidence="7">
    <location>
        <begin position="658"/>
        <end position="773"/>
    </location>
</feature>
<dbReference type="PaxDb" id="3218-PP1S59_249V6.1"/>
<dbReference type="EnsemblPlants" id="Pp3c1_23160V3.1">
    <property type="protein sequence ID" value="Pp3c1_23160V3.1"/>
    <property type="gene ID" value="Pp3c1_23160"/>
</dbReference>
<feature type="compositionally biased region" description="Basic and acidic residues" evidence="7">
    <location>
        <begin position="252"/>
        <end position="263"/>
    </location>
</feature>
<dbReference type="FunFam" id="1.25.40.10:FF:000064">
    <property type="entry name" value="Putative pre-mrna-processing factor 39"/>
    <property type="match status" value="1"/>
</dbReference>
<dbReference type="STRING" id="3218.A0A2K1L9B4"/>
<dbReference type="EMBL" id="ABEU02000001">
    <property type="protein sequence ID" value="PNR62627.1"/>
    <property type="molecule type" value="Genomic_DNA"/>
</dbReference>
<dbReference type="EnsemblPlants" id="Pp3c1_23160V3.3">
    <property type="protein sequence ID" value="Pp3c1_23160V3.3"/>
    <property type="gene ID" value="Pp3c1_23160"/>
</dbReference>
<proteinExistence type="inferred from homology"/>
<evidence type="ECO:0000256" key="4">
    <source>
        <dbReference type="ARBA" id="ARBA00023187"/>
    </source>
</evidence>
<evidence type="ECO:0000313" key="9">
    <source>
        <dbReference type="EnsemblPlants" id="Pp3c1_23160V3.1"/>
    </source>
</evidence>
<keyword evidence="5" id="KW-0539">Nucleus</keyword>
<reference evidence="8 10" key="1">
    <citation type="journal article" date="2008" name="Science">
        <title>The Physcomitrella genome reveals evolutionary insights into the conquest of land by plants.</title>
        <authorList>
            <person name="Rensing S."/>
            <person name="Lang D."/>
            <person name="Zimmer A."/>
            <person name="Terry A."/>
            <person name="Salamov A."/>
            <person name="Shapiro H."/>
            <person name="Nishiyama T."/>
            <person name="Perroud P.-F."/>
            <person name="Lindquist E."/>
            <person name="Kamisugi Y."/>
            <person name="Tanahashi T."/>
            <person name="Sakakibara K."/>
            <person name="Fujita T."/>
            <person name="Oishi K."/>
            <person name="Shin-I T."/>
            <person name="Kuroki Y."/>
            <person name="Toyoda A."/>
            <person name="Suzuki Y."/>
            <person name="Hashimoto A."/>
            <person name="Yamaguchi K."/>
            <person name="Sugano A."/>
            <person name="Kohara Y."/>
            <person name="Fujiyama A."/>
            <person name="Anterola A."/>
            <person name="Aoki S."/>
            <person name="Ashton N."/>
            <person name="Barbazuk W.B."/>
            <person name="Barker E."/>
            <person name="Bennetzen J."/>
            <person name="Bezanilla M."/>
            <person name="Blankenship R."/>
            <person name="Cho S.H."/>
            <person name="Dutcher S."/>
            <person name="Estelle M."/>
            <person name="Fawcett J.A."/>
            <person name="Gundlach H."/>
            <person name="Hanada K."/>
            <person name="Heyl A."/>
            <person name="Hicks K.A."/>
            <person name="Hugh J."/>
            <person name="Lohr M."/>
            <person name="Mayer K."/>
            <person name="Melkozernov A."/>
            <person name="Murata T."/>
            <person name="Nelson D."/>
            <person name="Pils B."/>
            <person name="Prigge M."/>
            <person name="Reiss B."/>
            <person name="Renner T."/>
            <person name="Rombauts S."/>
            <person name="Rushton P."/>
            <person name="Sanderfoot A."/>
            <person name="Schween G."/>
            <person name="Shiu S.-H."/>
            <person name="Stueber K."/>
            <person name="Theodoulou F.L."/>
            <person name="Tu H."/>
            <person name="Van de Peer Y."/>
            <person name="Verrier P.J."/>
            <person name="Waters E."/>
            <person name="Wood A."/>
            <person name="Yang L."/>
            <person name="Cove D."/>
            <person name="Cuming A."/>
            <person name="Hasebe M."/>
            <person name="Lucas S."/>
            <person name="Mishler D.B."/>
            <person name="Reski R."/>
            <person name="Grigoriev I."/>
            <person name="Quatrano R.S."/>
            <person name="Boore J.L."/>
        </authorList>
    </citation>
    <scope>NUCLEOTIDE SEQUENCE [LARGE SCALE GENOMIC DNA]</scope>
    <source>
        <strain evidence="9 10">cv. Gransden 2004</strain>
    </source>
</reference>
<evidence type="ECO:0000256" key="5">
    <source>
        <dbReference type="ARBA" id="ARBA00023242"/>
    </source>
</evidence>
<feature type="compositionally biased region" description="Low complexity" evidence="7">
    <location>
        <begin position="658"/>
        <end position="697"/>
    </location>
</feature>
<evidence type="ECO:0000313" key="8">
    <source>
        <dbReference type="EMBL" id="PNR62627.1"/>
    </source>
</evidence>
<sequence>MGDQAETSVAALAPVDEVMHEAATGEVKDVFAAVEGNANGHVADVMEAEVVEQAPEVAVPVVDHEALTPEEERLWNILKENDADFNNWTVLIQESEKLEVISKIEKAYDAFLAQFPLCYGYWKKYADNEAKLGSSEKVVDVYERAVKAVTYSVDMWMNYCIYAMEKFEDPEAIRGLFERGVSFVGTDYLSHLLWDKYLEFEHARSEWSRVAQIYTRILQIPLQQLDRYHTSFKHFAYSHALTELMTAEESETAAKLKADEPVKEAPPTDGEEPIAVADADGPAEPAKPVEAKVDSAAADDLEKYIAVREEFYRASKEWDAKTRDFEAAIRRPYFHVRPLDEAQLGNWHKYLDFVEKEGGVDKTIKLYERCLIACANYPEYWVRYVQRMDEEGKTEIALDALHRATVTFVKRRPEIHLFAARYREQQGDVKGARASYEVLRNDLGLGLLEAIIKHANFEKRQGNDEAACSIFESASELEKIKEDSRARAVLYIQYARFLDQVLKSTEKAREVYSTALGSLPTSKTLWEAFINFEASHQPEKPQVEYVNSLIEKAIAPSKLEGSSALSASDREELSSIYLEFVDSFGTKEDIKKAEARHREHFPSPKSPVESKKRPSMDISAPDRAKVHKPYVGVTATAGPAGPPAYNNGQAQWNAFTPQPAYSQQPQGWQQPPLQQLTPPVQPQQWNQSYGSHQSAYAGYGGYASYGPPQQQAPAPQQPPYGGYGQGYPTQEVVQPYPHAPTGYTQDTSYRMPTPSTAPPAQPASTGYYYGNCY</sequence>
<reference evidence="9" key="3">
    <citation type="submission" date="2020-12" db="UniProtKB">
        <authorList>
            <consortium name="EnsemblPlants"/>
        </authorList>
    </citation>
    <scope>IDENTIFICATION</scope>
</reference>
<dbReference type="PANTHER" id="PTHR17204">
    <property type="entry name" value="PRE-MRNA PROCESSING PROTEIN PRP39-RELATED"/>
    <property type="match status" value="1"/>
</dbReference>
<evidence type="ECO:0000256" key="1">
    <source>
        <dbReference type="ARBA" id="ARBA00004123"/>
    </source>
</evidence>
<evidence type="ECO:0000256" key="3">
    <source>
        <dbReference type="ARBA" id="ARBA00022737"/>
    </source>
</evidence>
<dbReference type="SMART" id="SM00386">
    <property type="entry name" value="HAT"/>
    <property type="match status" value="7"/>
</dbReference>
<evidence type="ECO:0008006" key="11">
    <source>
        <dbReference type="Google" id="ProtNLM"/>
    </source>
</evidence>
<dbReference type="Gene3D" id="1.25.40.10">
    <property type="entry name" value="Tetratricopeptide repeat domain"/>
    <property type="match status" value="2"/>
</dbReference>
<evidence type="ECO:0000256" key="2">
    <source>
        <dbReference type="ARBA" id="ARBA00022664"/>
    </source>
</evidence>
<dbReference type="InterPro" id="IPR003107">
    <property type="entry name" value="HAT"/>
</dbReference>
<dbReference type="GeneID" id="112276445"/>
<keyword evidence="2" id="KW-0507">mRNA processing</keyword>
<evidence type="ECO:0000313" key="10">
    <source>
        <dbReference type="Proteomes" id="UP000006727"/>
    </source>
</evidence>
<dbReference type="InterPro" id="IPR011990">
    <property type="entry name" value="TPR-like_helical_dom_sf"/>
</dbReference>
<feature type="region of interest" description="Disordered" evidence="7">
    <location>
        <begin position="252"/>
        <end position="274"/>
    </location>
</feature>
<dbReference type="Gramene" id="Pp3c1_23160V3.3">
    <property type="protein sequence ID" value="Pp3c1_23160V3.3"/>
    <property type="gene ID" value="Pp3c1_23160"/>
</dbReference>
<dbReference type="GO" id="GO:0071004">
    <property type="term" value="C:U2-type prespliceosome"/>
    <property type="evidence" value="ECO:0000318"/>
    <property type="project" value="GO_Central"/>
</dbReference>
<accession>A0A2K1L9B4</accession>
<dbReference type="Gramene" id="Pp3c1_23160V3.1">
    <property type="protein sequence ID" value="Pp3c1_23160V3.1"/>
    <property type="gene ID" value="Pp3c1_23160"/>
</dbReference>
<feature type="region of interest" description="Disordered" evidence="7">
    <location>
        <begin position="593"/>
        <end position="618"/>
    </location>
</feature>
<gene>
    <name evidence="9" type="primary">LOC112276445</name>
    <name evidence="8" type="ORF">PHYPA_001051</name>
</gene>
<protein>
    <recommendedName>
        <fullName evidence="11">Suppressor of forked domain-containing protein</fullName>
    </recommendedName>
</protein>
<dbReference type="RefSeq" id="XP_024363811.1">
    <property type="nucleotide sequence ID" value="XM_024508043.2"/>
</dbReference>
<dbReference type="GO" id="GO:0005685">
    <property type="term" value="C:U1 snRNP"/>
    <property type="evidence" value="ECO:0000318"/>
    <property type="project" value="GO_Central"/>
</dbReference>
<dbReference type="Pfam" id="PF23240">
    <property type="entry name" value="HAT_PRP39_N"/>
    <property type="match status" value="1"/>
</dbReference>
<dbReference type="GO" id="GO:0000395">
    <property type="term" value="P:mRNA 5'-splice site recognition"/>
    <property type="evidence" value="ECO:0000318"/>
    <property type="project" value="GO_Central"/>
</dbReference>
<dbReference type="AlphaFoldDB" id="A0A2K1L9B4"/>
<dbReference type="FunFam" id="1.25.40.10:FF:000159">
    <property type="entry name" value="Tetratricopeptide repeat (TPR)-like superfamily protein"/>
    <property type="match status" value="1"/>
</dbReference>
<dbReference type="Proteomes" id="UP000006727">
    <property type="component" value="Chromosome 1"/>
</dbReference>
<evidence type="ECO:0000256" key="6">
    <source>
        <dbReference type="ARBA" id="ARBA00038019"/>
    </source>
</evidence>
<dbReference type="FunCoup" id="A0A2K1L9B4">
    <property type="interactions" value="4473"/>
</dbReference>
<dbReference type="SUPFAM" id="SSF48452">
    <property type="entry name" value="TPR-like"/>
    <property type="match status" value="2"/>
</dbReference>
<dbReference type="GO" id="GO:0000243">
    <property type="term" value="C:commitment complex"/>
    <property type="evidence" value="ECO:0000318"/>
    <property type="project" value="GO_Central"/>
</dbReference>
<feature type="compositionally biased region" description="Low complexity" evidence="7">
    <location>
        <begin position="704"/>
        <end position="714"/>
    </location>
</feature>